<dbReference type="AlphaFoldDB" id="A0A4C1W7B3"/>
<dbReference type="Proteomes" id="UP000299102">
    <property type="component" value="Unassembled WGS sequence"/>
</dbReference>
<organism evidence="1 2">
    <name type="scientific">Eumeta variegata</name>
    <name type="common">Bagworm moth</name>
    <name type="synonym">Eumeta japonica</name>
    <dbReference type="NCBI Taxonomy" id="151549"/>
    <lineage>
        <taxon>Eukaryota</taxon>
        <taxon>Metazoa</taxon>
        <taxon>Ecdysozoa</taxon>
        <taxon>Arthropoda</taxon>
        <taxon>Hexapoda</taxon>
        <taxon>Insecta</taxon>
        <taxon>Pterygota</taxon>
        <taxon>Neoptera</taxon>
        <taxon>Endopterygota</taxon>
        <taxon>Lepidoptera</taxon>
        <taxon>Glossata</taxon>
        <taxon>Ditrysia</taxon>
        <taxon>Tineoidea</taxon>
        <taxon>Psychidae</taxon>
        <taxon>Oiketicinae</taxon>
        <taxon>Eumeta</taxon>
    </lineage>
</organism>
<accession>A0A4C1W7B3</accession>
<dbReference type="EMBL" id="BGZK01000483">
    <property type="protein sequence ID" value="GBP46432.1"/>
    <property type="molecule type" value="Genomic_DNA"/>
</dbReference>
<evidence type="ECO:0000313" key="1">
    <source>
        <dbReference type="EMBL" id="GBP46432.1"/>
    </source>
</evidence>
<gene>
    <name evidence="1" type="ORF">EVAR_95132_1</name>
</gene>
<name>A0A4C1W7B3_EUMVA</name>
<sequence>MRAIERFHEWQDIQRKNEICPVSWRLNRPIHIEFIGLPYQMRARPDNSRYAAKRARAERRLLLNRVSNVAYKFHMIHGDKTKK</sequence>
<reference evidence="1 2" key="1">
    <citation type="journal article" date="2019" name="Commun. Biol.">
        <title>The bagworm genome reveals a unique fibroin gene that provides high tensile strength.</title>
        <authorList>
            <person name="Kono N."/>
            <person name="Nakamura H."/>
            <person name="Ohtoshi R."/>
            <person name="Tomita M."/>
            <person name="Numata K."/>
            <person name="Arakawa K."/>
        </authorList>
    </citation>
    <scope>NUCLEOTIDE SEQUENCE [LARGE SCALE GENOMIC DNA]</scope>
</reference>
<protein>
    <submittedName>
        <fullName evidence="1">Uncharacterized protein</fullName>
    </submittedName>
</protein>
<proteinExistence type="predicted"/>
<evidence type="ECO:0000313" key="2">
    <source>
        <dbReference type="Proteomes" id="UP000299102"/>
    </source>
</evidence>
<keyword evidence="2" id="KW-1185">Reference proteome</keyword>
<comment type="caution">
    <text evidence="1">The sequence shown here is derived from an EMBL/GenBank/DDBJ whole genome shotgun (WGS) entry which is preliminary data.</text>
</comment>